<name>A0ABR3WV34_9PEZI</name>
<dbReference type="InterPro" id="IPR037175">
    <property type="entry name" value="KFase_sf"/>
</dbReference>
<dbReference type="Gene3D" id="3.50.30.50">
    <property type="entry name" value="Putative cyclase"/>
    <property type="match status" value="1"/>
</dbReference>
<dbReference type="InterPro" id="IPR007325">
    <property type="entry name" value="KFase/CYL"/>
</dbReference>
<evidence type="ECO:0008006" key="4">
    <source>
        <dbReference type="Google" id="ProtNLM"/>
    </source>
</evidence>
<dbReference type="Pfam" id="PF04199">
    <property type="entry name" value="Cyclase"/>
    <property type="match status" value="1"/>
</dbReference>
<evidence type="ECO:0000256" key="1">
    <source>
        <dbReference type="ARBA" id="ARBA00007865"/>
    </source>
</evidence>
<dbReference type="SUPFAM" id="SSF102198">
    <property type="entry name" value="Putative cyclase"/>
    <property type="match status" value="1"/>
</dbReference>
<sequence length="345" mass="37964">MPQAGYQEPGNIPWDPHNAVFPRRTELPALPGAPKGAAWVWGDDDNLGRLNLLTASRIAAAAASCIVSGESARVDLPLNVPVQPSWGRETFQHTIKVILGEGGVGHDDVYALNTQSGTQWDGFRHVSYGSTGLFYNRTKASDITGPAATDRCGINHWCKKGLAGRAVLLDYRRYAEARGVEYDSATSHEITYGDLVACGRSQGLDIRPARFGGDIQVGDFLFVRSGFTKDYYARSEQENIAIGRREEPRWAGVSQEDQMIDWLHDCYFCAVAGDAPAFETWPTRKSYKLHEYLLALWGVPIGEMLDLEAVSLLARKHNRWTFFFCTAPAHCPGGVGSHVNGTAIF</sequence>
<organism evidence="2 3">
    <name type="scientific">Phialemonium thermophilum</name>
    <dbReference type="NCBI Taxonomy" id="223376"/>
    <lineage>
        <taxon>Eukaryota</taxon>
        <taxon>Fungi</taxon>
        <taxon>Dikarya</taxon>
        <taxon>Ascomycota</taxon>
        <taxon>Pezizomycotina</taxon>
        <taxon>Sordariomycetes</taxon>
        <taxon>Sordariomycetidae</taxon>
        <taxon>Cephalothecales</taxon>
        <taxon>Cephalothecaceae</taxon>
        <taxon>Phialemonium</taxon>
    </lineage>
</organism>
<accession>A0ABR3WV34</accession>
<dbReference type="PANTHER" id="PTHR34861">
    <property type="match status" value="1"/>
</dbReference>
<proteinExistence type="inferred from homology"/>
<reference evidence="2 3" key="1">
    <citation type="journal article" date="2024" name="Commun. Biol.">
        <title>Comparative genomic analysis of thermophilic fungi reveals convergent evolutionary adaptations and gene losses.</title>
        <authorList>
            <person name="Steindorff A.S."/>
            <person name="Aguilar-Pontes M.V."/>
            <person name="Robinson A.J."/>
            <person name="Andreopoulos B."/>
            <person name="LaButti K."/>
            <person name="Kuo A."/>
            <person name="Mondo S."/>
            <person name="Riley R."/>
            <person name="Otillar R."/>
            <person name="Haridas S."/>
            <person name="Lipzen A."/>
            <person name="Grimwood J."/>
            <person name="Schmutz J."/>
            <person name="Clum A."/>
            <person name="Reid I.D."/>
            <person name="Moisan M.C."/>
            <person name="Butler G."/>
            <person name="Nguyen T.T.M."/>
            <person name="Dewar K."/>
            <person name="Conant G."/>
            <person name="Drula E."/>
            <person name="Henrissat B."/>
            <person name="Hansel C."/>
            <person name="Singer S."/>
            <person name="Hutchinson M.I."/>
            <person name="de Vries R.P."/>
            <person name="Natvig D.O."/>
            <person name="Powell A.J."/>
            <person name="Tsang A."/>
            <person name="Grigoriev I.V."/>
        </authorList>
    </citation>
    <scope>NUCLEOTIDE SEQUENCE [LARGE SCALE GENOMIC DNA]</scope>
    <source>
        <strain evidence="2 3">ATCC 24622</strain>
    </source>
</reference>
<dbReference type="Proteomes" id="UP001586593">
    <property type="component" value="Unassembled WGS sequence"/>
</dbReference>
<comment type="similarity">
    <text evidence="1">Belongs to the Cyclase 1 superfamily.</text>
</comment>
<dbReference type="PANTHER" id="PTHR34861:SF10">
    <property type="entry name" value="CYCLASE"/>
    <property type="match status" value="1"/>
</dbReference>
<evidence type="ECO:0000313" key="3">
    <source>
        <dbReference type="Proteomes" id="UP001586593"/>
    </source>
</evidence>
<dbReference type="EMBL" id="JAZHXJ010000239">
    <property type="protein sequence ID" value="KAL1867534.1"/>
    <property type="molecule type" value="Genomic_DNA"/>
</dbReference>
<protein>
    <recommendedName>
        <fullName evidence="4">Cyclase</fullName>
    </recommendedName>
</protein>
<comment type="caution">
    <text evidence="2">The sequence shown here is derived from an EMBL/GenBank/DDBJ whole genome shotgun (WGS) entry which is preliminary data.</text>
</comment>
<gene>
    <name evidence="2" type="ORF">VTK73DRAFT_4137</name>
</gene>
<evidence type="ECO:0000313" key="2">
    <source>
        <dbReference type="EMBL" id="KAL1867534.1"/>
    </source>
</evidence>
<keyword evidence="3" id="KW-1185">Reference proteome</keyword>